<name>A0A836AK53_SHEEP</name>
<dbReference type="EMBL" id="JAEMGP010000003">
    <property type="protein sequence ID" value="KAG5211411.1"/>
    <property type="molecule type" value="Genomic_DNA"/>
</dbReference>
<gene>
    <name evidence="4" type="ORF">JEQ12_013840</name>
</gene>
<dbReference type="Proteomes" id="UP000664991">
    <property type="component" value="Unassembled WGS sequence"/>
</dbReference>
<organism evidence="4 5">
    <name type="scientific">Ovis aries</name>
    <name type="common">Sheep</name>
    <dbReference type="NCBI Taxonomy" id="9940"/>
    <lineage>
        <taxon>Eukaryota</taxon>
        <taxon>Metazoa</taxon>
        <taxon>Chordata</taxon>
        <taxon>Craniata</taxon>
        <taxon>Vertebrata</taxon>
        <taxon>Euteleostomi</taxon>
        <taxon>Mammalia</taxon>
        <taxon>Eutheria</taxon>
        <taxon>Laurasiatheria</taxon>
        <taxon>Artiodactyla</taxon>
        <taxon>Ruminantia</taxon>
        <taxon>Pecora</taxon>
        <taxon>Bovidae</taxon>
        <taxon>Caprinae</taxon>
        <taxon>Ovis</taxon>
    </lineage>
</organism>
<reference evidence="4 5" key="1">
    <citation type="submission" date="2020-12" db="EMBL/GenBank/DDBJ databases">
        <title>De novo assembly of Tibetan sheep genome.</title>
        <authorList>
            <person name="Li X."/>
        </authorList>
    </citation>
    <scope>NUCLEOTIDE SEQUENCE [LARGE SCALE GENOMIC DNA]</scope>
    <source>
        <tissue evidence="4">Heart</tissue>
    </source>
</reference>
<evidence type="ECO:0000259" key="3">
    <source>
        <dbReference type="Pfam" id="PF09468"/>
    </source>
</evidence>
<comment type="caution">
    <text evidence="4">The sequence shown here is derived from an EMBL/GenBank/DDBJ whole genome shotgun (WGS) entry which is preliminary data.</text>
</comment>
<dbReference type="InterPro" id="IPR019024">
    <property type="entry name" value="RNase_H2_suB_wHTH"/>
</dbReference>
<dbReference type="GO" id="GO:0006401">
    <property type="term" value="P:RNA catabolic process"/>
    <property type="evidence" value="ECO:0007669"/>
    <property type="project" value="TreeGrafter"/>
</dbReference>
<dbReference type="Pfam" id="PF09468">
    <property type="entry name" value="RNase_H2-Ydr279"/>
    <property type="match status" value="1"/>
</dbReference>
<comment type="subunit">
    <text evidence="2">The RNase H2 complex is a heterotrimer composed of the catalytic subunit RNASEH2A and the non-catalytic subunits RNASEH2B and RNASEH2C.</text>
</comment>
<feature type="domain" description="Ribonuclease H2 subunit B wHTH" evidence="3">
    <location>
        <begin position="4"/>
        <end position="70"/>
    </location>
</feature>
<comment type="similarity">
    <text evidence="1">Belongs to the RNase H2 subunit B family.</text>
</comment>
<evidence type="ECO:0000313" key="5">
    <source>
        <dbReference type="Proteomes" id="UP000664991"/>
    </source>
</evidence>
<dbReference type="GO" id="GO:0032299">
    <property type="term" value="C:ribonuclease H2 complex"/>
    <property type="evidence" value="ECO:0007669"/>
    <property type="project" value="InterPro"/>
</dbReference>
<dbReference type="Gene3D" id="1.10.20.120">
    <property type="match status" value="1"/>
</dbReference>
<dbReference type="GO" id="GO:0005654">
    <property type="term" value="C:nucleoplasm"/>
    <property type="evidence" value="ECO:0007669"/>
    <property type="project" value="TreeGrafter"/>
</dbReference>
<sequence>MDSLLLHYLIMANKEVKFQPLDQVVIDDMFLDCNLLVKLPEFEKLLGHVTEEKEIDKKKYYKYSKEKTLK</sequence>
<evidence type="ECO:0000256" key="2">
    <source>
        <dbReference type="ARBA" id="ARBA00011277"/>
    </source>
</evidence>
<proteinExistence type="inferred from homology"/>
<evidence type="ECO:0000313" key="4">
    <source>
        <dbReference type="EMBL" id="KAG5211411.1"/>
    </source>
</evidence>
<dbReference type="InterPro" id="IPR040456">
    <property type="entry name" value="RNase_H2_suB"/>
</dbReference>
<dbReference type="AlphaFoldDB" id="A0A836AK53"/>
<protein>
    <recommendedName>
        <fullName evidence="3">Ribonuclease H2 subunit B wHTH domain-containing protein</fullName>
    </recommendedName>
</protein>
<evidence type="ECO:0000256" key="1">
    <source>
        <dbReference type="ARBA" id="ARBA00009823"/>
    </source>
</evidence>
<dbReference type="PANTHER" id="PTHR13383">
    <property type="entry name" value="RIBONUCLEASE H2 SUBUNIT B"/>
    <property type="match status" value="1"/>
</dbReference>
<dbReference type="PANTHER" id="PTHR13383:SF11">
    <property type="entry name" value="RIBONUCLEASE H2 SUBUNIT B"/>
    <property type="match status" value="1"/>
</dbReference>
<accession>A0A836AK53</accession>